<evidence type="ECO:0000313" key="8">
    <source>
        <dbReference type="EMBL" id="JAC60687.1"/>
    </source>
</evidence>
<dbReference type="AlphaFoldDB" id="A0A061QJD4"/>
<feature type="domain" description="SAM-dependent MTase RsmB/NOP-type" evidence="7">
    <location>
        <begin position="16"/>
        <end position="380"/>
    </location>
</feature>
<dbReference type="InterPro" id="IPR023267">
    <property type="entry name" value="RCMT"/>
</dbReference>
<name>A0A061QJD4_9CHLO</name>
<dbReference type="SUPFAM" id="SSF53335">
    <property type="entry name" value="S-adenosyl-L-methionine-dependent methyltransferases"/>
    <property type="match status" value="1"/>
</dbReference>
<gene>
    <name evidence="8" type="ORF">TSPGSL018_28301</name>
</gene>
<accession>A0A061QJD4</accession>
<dbReference type="PANTHER" id="PTHR22807:SF16">
    <property type="entry name" value="SAM-DEPENDENT MTASE RSMB_NOP-TYPE DOMAIN-CONTAINING PROTEIN"/>
    <property type="match status" value="1"/>
</dbReference>
<dbReference type="GO" id="GO:0001510">
    <property type="term" value="P:RNA methylation"/>
    <property type="evidence" value="ECO:0007669"/>
    <property type="project" value="InterPro"/>
</dbReference>
<evidence type="ECO:0000256" key="5">
    <source>
        <dbReference type="PROSITE-ProRule" id="PRU01023"/>
    </source>
</evidence>
<dbReference type="EMBL" id="GBEZ01026533">
    <property type="protein sequence ID" value="JAC60687.1"/>
    <property type="molecule type" value="Transcribed_RNA"/>
</dbReference>
<dbReference type="PRINTS" id="PR02008">
    <property type="entry name" value="RCMTFAMILY"/>
</dbReference>
<evidence type="ECO:0000256" key="2">
    <source>
        <dbReference type="ARBA" id="ARBA00022679"/>
    </source>
</evidence>
<sequence>MSSLEEFLASHGIDSSIYEQAQNLPRYIRLNPRREARAALDSLKEDLGVTPEPVPWLAGFYSLPGAASVASTRAYRGAAVYGIDAASGAAVAALAPRPGEHVLELCSAPGGKLCMIADILGGEGSATGVDDSEERASACRTVLRKYGAPGCRLFRGDATTFAAPPPSPGGGQEGHLSSGPQRKRNRQRRRASKGGHVALWDTVPRTTWGAAVPWREAEPQAPDPAKDPSAATPLPGKRSPGGEEPGGPLYDRALVDAECTHDGSFRHMAKHRRRDWSEFQEKFLSRQSELRSLQRGLLKQAFRLLRPGGVLVYCTCSLTRSQNEEVVEWFLKSEEGRASAVPIEGADLWPCRPGGIEHSVRFDPPTSNTSALFICKMVKCI</sequence>
<comment type="similarity">
    <text evidence="5">Belongs to the class I-like SAM-binding methyltransferase superfamily. RsmB/NOP family.</text>
</comment>
<keyword evidence="1 5" id="KW-0489">Methyltransferase</keyword>
<feature type="binding site" evidence="5">
    <location>
        <begin position="106"/>
        <end position="112"/>
    </location>
    <ligand>
        <name>S-adenosyl-L-methionine</name>
        <dbReference type="ChEBI" id="CHEBI:59789"/>
    </ligand>
</feature>
<dbReference type="InterPro" id="IPR029063">
    <property type="entry name" value="SAM-dependent_MTases_sf"/>
</dbReference>
<feature type="compositionally biased region" description="Basic residues" evidence="6">
    <location>
        <begin position="181"/>
        <end position="193"/>
    </location>
</feature>
<evidence type="ECO:0000259" key="7">
    <source>
        <dbReference type="PROSITE" id="PS51686"/>
    </source>
</evidence>
<reference evidence="8" key="1">
    <citation type="submission" date="2014-05" db="EMBL/GenBank/DDBJ databases">
        <title>The transcriptome of the halophilic microalga Tetraselmis sp. GSL018 isolated from the Great Salt Lake, Utah.</title>
        <authorList>
            <person name="Jinkerson R.E."/>
            <person name="D'Adamo S."/>
            <person name="Posewitz M.C."/>
        </authorList>
    </citation>
    <scope>NUCLEOTIDE SEQUENCE</scope>
    <source>
        <strain evidence="8">GSL018</strain>
    </source>
</reference>
<feature type="binding site" evidence="5">
    <location>
        <position position="157"/>
    </location>
    <ligand>
        <name>S-adenosyl-L-methionine</name>
        <dbReference type="ChEBI" id="CHEBI:59789"/>
    </ligand>
</feature>
<keyword evidence="2 5" id="KW-0808">Transferase</keyword>
<keyword evidence="3 5" id="KW-0949">S-adenosyl-L-methionine</keyword>
<feature type="binding site" evidence="5">
    <location>
        <position position="256"/>
    </location>
    <ligand>
        <name>S-adenosyl-L-methionine</name>
        <dbReference type="ChEBI" id="CHEBI:59789"/>
    </ligand>
</feature>
<dbReference type="CDD" id="cd02440">
    <property type="entry name" value="AdoMet_MTases"/>
    <property type="match status" value="1"/>
</dbReference>
<dbReference type="InterPro" id="IPR001678">
    <property type="entry name" value="MeTrfase_RsmB-F_NOP2_dom"/>
</dbReference>
<dbReference type="Gene3D" id="3.40.50.150">
    <property type="entry name" value="Vaccinia Virus protein VP39"/>
    <property type="match status" value="1"/>
</dbReference>
<dbReference type="PANTHER" id="PTHR22807">
    <property type="entry name" value="NOP2 YEAST -RELATED NOL1/NOP2/FMU SUN DOMAIN-CONTAINING"/>
    <property type="match status" value="1"/>
</dbReference>
<feature type="region of interest" description="Disordered" evidence="6">
    <location>
        <begin position="157"/>
        <end position="202"/>
    </location>
</feature>
<proteinExistence type="inferred from homology"/>
<dbReference type="Pfam" id="PF01189">
    <property type="entry name" value="Methyltr_RsmB-F"/>
    <property type="match status" value="2"/>
</dbReference>
<evidence type="ECO:0000256" key="1">
    <source>
        <dbReference type="ARBA" id="ARBA00022603"/>
    </source>
</evidence>
<dbReference type="GO" id="GO:0003723">
    <property type="term" value="F:RNA binding"/>
    <property type="evidence" value="ECO:0007669"/>
    <property type="project" value="UniProtKB-UniRule"/>
</dbReference>
<feature type="active site" description="Nucleophile" evidence="5">
    <location>
        <position position="316"/>
    </location>
</feature>
<feature type="binding site" evidence="5">
    <location>
        <position position="130"/>
    </location>
    <ligand>
        <name>S-adenosyl-L-methionine</name>
        <dbReference type="ChEBI" id="CHEBI:59789"/>
    </ligand>
</feature>
<evidence type="ECO:0000256" key="3">
    <source>
        <dbReference type="ARBA" id="ARBA00022691"/>
    </source>
</evidence>
<dbReference type="PROSITE" id="PS51686">
    <property type="entry name" value="SAM_MT_RSMB_NOP"/>
    <property type="match status" value="1"/>
</dbReference>
<evidence type="ECO:0000256" key="6">
    <source>
        <dbReference type="SAM" id="MobiDB-lite"/>
    </source>
</evidence>
<dbReference type="GO" id="GO:0008173">
    <property type="term" value="F:RNA methyltransferase activity"/>
    <property type="evidence" value="ECO:0007669"/>
    <property type="project" value="InterPro"/>
</dbReference>
<organism evidence="8">
    <name type="scientific">Tetraselmis sp. GSL018</name>
    <dbReference type="NCBI Taxonomy" id="582737"/>
    <lineage>
        <taxon>Eukaryota</taxon>
        <taxon>Viridiplantae</taxon>
        <taxon>Chlorophyta</taxon>
        <taxon>core chlorophytes</taxon>
        <taxon>Chlorodendrophyceae</taxon>
        <taxon>Chlorodendrales</taxon>
        <taxon>Chlorodendraceae</taxon>
        <taxon>Tetraselmis</taxon>
    </lineage>
</organism>
<evidence type="ECO:0000256" key="4">
    <source>
        <dbReference type="ARBA" id="ARBA00022884"/>
    </source>
</evidence>
<dbReference type="InterPro" id="IPR049560">
    <property type="entry name" value="MeTrfase_RsmB-F_NOP2_cat"/>
</dbReference>
<feature type="region of interest" description="Disordered" evidence="6">
    <location>
        <begin position="217"/>
        <end position="250"/>
    </location>
</feature>
<keyword evidence="4 5" id="KW-0694">RNA-binding</keyword>
<protein>
    <submittedName>
        <fullName evidence="8">Multisite-specific trna:(Cytosine-c )-methyltransferase trm4b-like</fullName>
    </submittedName>
</protein>